<dbReference type="Proteomes" id="UP001480955">
    <property type="component" value="Unassembled WGS sequence"/>
</dbReference>
<keyword evidence="2" id="KW-1185">Reference proteome</keyword>
<sequence length="61" mass="6582">MAGDAGQEHAAARRAGRDPVLEAAMGVIKSRLWQPKLMKCKFEPALAEEALGQITSEKTES</sequence>
<proteinExistence type="predicted"/>
<dbReference type="EMBL" id="JBELQE010000046">
    <property type="protein sequence ID" value="MER2249681.1"/>
    <property type="molecule type" value="Genomic_DNA"/>
</dbReference>
<name>A0ABV1QJV4_9HYPH</name>
<dbReference type="RefSeq" id="WP_350393303.1">
    <property type="nucleotide sequence ID" value="NZ_JBELQE010000046.1"/>
</dbReference>
<organism evidence="1 2">
    <name type="scientific">Methylorubrum podarium</name>
    <dbReference type="NCBI Taxonomy" id="200476"/>
    <lineage>
        <taxon>Bacteria</taxon>
        <taxon>Pseudomonadati</taxon>
        <taxon>Pseudomonadota</taxon>
        <taxon>Alphaproteobacteria</taxon>
        <taxon>Hyphomicrobiales</taxon>
        <taxon>Methylobacteriaceae</taxon>
        <taxon>Methylorubrum</taxon>
    </lineage>
</organism>
<reference evidence="1 2" key="1">
    <citation type="submission" date="2024-06" db="EMBL/GenBank/DDBJ databases">
        <authorList>
            <person name="Campbell A.G."/>
        </authorList>
    </citation>
    <scope>NUCLEOTIDE SEQUENCE [LARGE SCALE GENOMIC DNA]</scope>
    <source>
        <strain evidence="1 2">EM12</strain>
    </source>
</reference>
<protein>
    <submittedName>
        <fullName evidence="1">Uncharacterized protein</fullName>
    </submittedName>
</protein>
<comment type="caution">
    <text evidence="1">The sequence shown here is derived from an EMBL/GenBank/DDBJ whole genome shotgun (WGS) entry which is preliminary data.</text>
</comment>
<evidence type="ECO:0000313" key="2">
    <source>
        <dbReference type="Proteomes" id="UP001480955"/>
    </source>
</evidence>
<evidence type="ECO:0000313" key="1">
    <source>
        <dbReference type="EMBL" id="MER2249681.1"/>
    </source>
</evidence>
<accession>A0ABV1QJV4</accession>
<gene>
    <name evidence="1" type="ORF">ABS772_07105</name>
</gene>